<feature type="region of interest" description="Disordered" evidence="5">
    <location>
        <begin position="130"/>
        <end position="174"/>
    </location>
</feature>
<dbReference type="InterPro" id="IPR036047">
    <property type="entry name" value="F-box-like_dom_sf"/>
</dbReference>
<comment type="similarity">
    <text evidence="4">Belongs to the cytochrome b5 family.</text>
</comment>
<dbReference type="SUPFAM" id="SSF55856">
    <property type="entry name" value="Cytochrome b5-like heme/steroid binding domain"/>
    <property type="match status" value="1"/>
</dbReference>
<gene>
    <name evidence="7" type="ORF">TrLO_g3654</name>
</gene>
<keyword evidence="2" id="KW-0479">Metal-binding</keyword>
<dbReference type="OrthoDB" id="260519at2759"/>
<comment type="caution">
    <text evidence="7">The sequence shown here is derived from an EMBL/GenBank/DDBJ whole genome shotgun (WGS) entry which is preliminary data.</text>
</comment>
<dbReference type="InterPro" id="IPR050668">
    <property type="entry name" value="Cytochrome_b5"/>
</dbReference>
<feature type="compositionally biased region" description="Low complexity" evidence="5">
    <location>
        <begin position="72"/>
        <end position="83"/>
    </location>
</feature>
<reference evidence="8" key="1">
    <citation type="journal article" date="2023" name="Commun. Biol.">
        <title>Genome analysis of Parmales, the sister group of diatoms, reveals the evolutionary specialization of diatoms from phago-mixotrophs to photoautotrophs.</title>
        <authorList>
            <person name="Ban H."/>
            <person name="Sato S."/>
            <person name="Yoshikawa S."/>
            <person name="Yamada K."/>
            <person name="Nakamura Y."/>
            <person name="Ichinomiya M."/>
            <person name="Sato N."/>
            <person name="Blanc-Mathieu R."/>
            <person name="Endo H."/>
            <person name="Kuwata A."/>
            <person name="Ogata H."/>
        </authorList>
    </citation>
    <scope>NUCLEOTIDE SEQUENCE [LARGE SCALE GENOMIC DNA]</scope>
    <source>
        <strain evidence="8">NIES 3700</strain>
    </source>
</reference>
<dbReference type="Gene3D" id="3.10.120.10">
    <property type="entry name" value="Cytochrome b5-like heme/steroid binding domain"/>
    <property type="match status" value="1"/>
</dbReference>
<keyword evidence="3" id="KW-0408">Iron</keyword>
<evidence type="ECO:0000256" key="2">
    <source>
        <dbReference type="ARBA" id="ARBA00022723"/>
    </source>
</evidence>
<keyword evidence="1" id="KW-0349">Heme</keyword>
<feature type="compositionally biased region" description="Acidic residues" evidence="5">
    <location>
        <begin position="87"/>
        <end position="98"/>
    </location>
</feature>
<keyword evidence="8" id="KW-1185">Reference proteome</keyword>
<dbReference type="GO" id="GO:0020037">
    <property type="term" value="F:heme binding"/>
    <property type="evidence" value="ECO:0007669"/>
    <property type="project" value="TreeGrafter"/>
</dbReference>
<dbReference type="PROSITE" id="PS50255">
    <property type="entry name" value="CYTOCHROME_B5_2"/>
    <property type="match status" value="1"/>
</dbReference>
<evidence type="ECO:0000256" key="1">
    <source>
        <dbReference type="ARBA" id="ARBA00022617"/>
    </source>
</evidence>
<dbReference type="EMBL" id="BRXW01000055">
    <property type="protein sequence ID" value="GMI03278.1"/>
    <property type="molecule type" value="Genomic_DNA"/>
</dbReference>
<accession>A0A9W7F6N4</accession>
<dbReference type="PANTHER" id="PTHR19359:SF14">
    <property type="entry name" value="CYTOCHROME B5 A"/>
    <property type="match status" value="1"/>
</dbReference>
<feature type="region of interest" description="Disordered" evidence="5">
    <location>
        <begin position="52"/>
        <end position="98"/>
    </location>
</feature>
<evidence type="ECO:0000259" key="6">
    <source>
        <dbReference type="PROSITE" id="PS50255"/>
    </source>
</evidence>
<dbReference type="Proteomes" id="UP001165122">
    <property type="component" value="Unassembled WGS sequence"/>
</dbReference>
<proteinExistence type="inferred from homology"/>
<dbReference type="SMART" id="SM01117">
    <property type="entry name" value="Cyt-b5"/>
    <property type="match status" value="1"/>
</dbReference>
<dbReference type="GO" id="GO:0046872">
    <property type="term" value="F:metal ion binding"/>
    <property type="evidence" value="ECO:0007669"/>
    <property type="project" value="UniProtKB-KW"/>
</dbReference>
<dbReference type="PRINTS" id="PR00363">
    <property type="entry name" value="CYTOCHROMEB5"/>
</dbReference>
<evidence type="ECO:0000313" key="8">
    <source>
        <dbReference type="Proteomes" id="UP001165122"/>
    </source>
</evidence>
<dbReference type="Pfam" id="PF00173">
    <property type="entry name" value="Cyt-b5"/>
    <property type="match status" value="1"/>
</dbReference>
<dbReference type="InterPro" id="IPR001199">
    <property type="entry name" value="Cyt_B5-like_heme/steroid-bd"/>
</dbReference>
<evidence type="ECO:0000256" key="4">
    <source>
        <dbReference type="ARBA" id="ARBA00038168"/>
    </source>
</evidence>
<evidence type="ECO:0000256" key="3">
    <source>
        <dbReference type="ARBA" id="ARBA00023004"/>
    </source>
</evidence>
<evidence type="ECO:0000256" key="5">
    <source>
        <dbReference type="SAM" id="MobiDB-lite"/>
    </source>
</evidence>
<dbReference type="InterPro" id="IPR036400">
    <property type="entry name" value="Cyt_B5-like_heme/steroid_sf"/>
</dbReference>
<evidence type="ECO:0000313" key="7">
    <source>
        <dbReference type="EMBL" id="GMI03278.1"/>
    </source>
</evidence>
<feature type="domain" description="Cytochrome b5 heme-binding" evidence="6">
    <location>
        <begin position="291"/>
        <end position="366"/>
    </location>
</feature>
<feature type="compositionally biased region" description="Low complexity" evidence="5">
    <location>
        <begin position="151"/>
        <end position="170"/>
    </location>
</feature>
<dbReference type="PANTHER" id="PTHR19359">
    <property type="entry name" value="CYTOCHROME B5"/>
    <property type="match status" value="1"/>
</dbReference>
<dbReference type="SUPFAM" id="SSF81383">
    <property type="entry name" value="F-box domain"/>
    <property type="match status" value="1"/>
</dbReference>
<sequence>MFSPAASISYLRIALREYRHQLIASMPIDVDVLSAALLIVLTLITVYRKELSTNSRHRHRRGGRERSLKFKSAQSVNPSSSSSDDGLPAEDDNNDDESLSVITTIIASKISSEMREYYSKVHTMAASQMSQLPQLPQTPQTPPQTPTDNLSTPDTSPSQSQSQSQTPSSDLPHNLTLNKINRLRLYSNSGELLGPLFPDTLILIFTYLSAKDILTVMSGISKGIETVVRSNEMWLSLFREHYAHIGPWKVAKEAYIRSRGVGSLHTHRVNDGSDFKSFYLVFTCTWLNWSIAGHSTDNSCLVGLHGSVYNLTNFLDDHPGSPESLLFRSGKDSTQFFEDIGHSTNARQLASTMLEIPAPQNYGENDLKRRRKPFRANYAFESTTEDVSEFLRKGYERKSREVEKWKSLLGKDDLEVNIFYDPVVEAWSVWYLSDLELPTFITGKLCS</sequence>
<dbReference type="GO" id="GO:0016020">
    <property type="term" value="C:membrane"/>
    <property type="evidence" value="ECO:0007669"/>
    <property type="project" value="TreeGrafter"/>
</dbReference>
<name>A0A9W7F6N4_9STRA</name>
<dbReference type="AlphaFoldDB" id="A0A9W7F6N4"/>
<protein>
    <recommendedName>
        <fullName evidence="6">Cytochrome b5 heme-binding domain-containing protein</fullName>
    </recommendedName>
</protein>
<organism evidence="7 8">
    <name type="scientific">Triparma laevis f. longispina</name>
    <dbReference type="NCBI Taxonomy" id="1714387"/>
    <lineage>
        <taxon>Eukaryota</taxon>
        <taxon>Sar</taxon>
        <taxon>Stramenopiles</taxon>
        <taxon>Ochrophyta</taxon>
        <taxon>Bolidophyceae</taxon>
        <taxon>Parmales</taxon>
        <taxon>Triparmaceae</taxon>
        <taxon>Triparma</taxon>
    </lineage>
</organism>